<dbReference type="InterPro" id="IPR020846">
    <property type="entry name" value="MFS_dom"/>
</dbReference>
<name>A0A3A2Z9V2_9EURO</name>
<dbReference type="PANTHER" id="PTHR48022:SF26">
    <property type="entry name" value="MAJOR FACILITATOR SUPERFAMILY (MFS) PROFILE DOMAIN-CONTAINING PROTEIN-RELATED"/>
    <property type="match status" value="1"/>
</dbReference>
<feature type="transmembrane region" description="Helical" evidence="8">
    <location>
        <begin position="55"/>
        <end position="75"/>
    </location>
</feature>
<dbReference type="InterPro" id="IPR003663">
    <property type="entry name" value="Sugar/inositol_transpt"/>
</dbReference>
<dbReference type="PROSITE" id="PS00217">
    <property type="entry name" value="SUGAR_TRANSPORT_2"/>
    <property type="match status" value="1"/>
</dbReference>
<dbReference type="GO" id="GO:0016020">
    <property type="term" value="C:membrane"/>
    <property type="evidence" value="ECO:0007669"/>
    <property type="project" value="UniProtKB-SubCell"/>
</dbReference>
<evidence type="ECO:0000256" key="3">
    <source>
        <dbReference type="ARBA" id="ARBA00022448"/>
    </source>
</evidence>
<dbReference type="InterPro" id="IPR036259">
    <property type="entry name" value="MFS_trans_sf"/>
</dbReference>
<evidence type="ECO:0000256" key="1">
    <source>
        <dbReference type="ARBA" id="ARBA00004141"/>
    </source>
</evidence>
<dbReference type="InterPro" id="IPR005828">
    <property type="entry name" value="MFS_sugar_transport-like"/>
</dbReference>
<evidence type="ECO:0000256" key="5">
    <source>
        <dbReference type="ARBA" id="ARBA00022989"/>
    </source>
</evidence>
<feature type="transmembrane region" description="Helical" evidence="8">
    <location>
        <begin position="174"/>
        <end position="193"/>
    </location>
</feature>
<gene>
    <name evidence="10" type="ORF">PHISCL_07756</name>
</gene>
<keyword evidence="10" id="KW-0762">Sugar transport</keyword>
<protein>
    <submittedName>
        <fullName evidence="10">Sugar transporter</fullName>
    </submittedName>
</protein>
<feature type="transmembrane region" description="Helical" evidence="8">
    <location>
        <begin position="141"/>
        <end position="162"/>
    </location>
</feature>
<feature type="transmembrane region" description="Helical" evidence="8">
    <location>
        <begin position="340"/>
        <end position="362"/>
    </location>
</feature>
<feature type="domain" description="Major facilitator superfamily (MFS) profile" evidence="9">
    <location>
        <begin position="13"/>
        <end position="461"/>
    </location>
</feature>
<evidence type="ECO:0000256" key="8">
    <source>
        <dbReference type="SAM" id="Phobius"/>
    </source>
</evidence>
<keyword evidence="5 8" id="KW-1133">Transmembrane helix</keyword>
<dbReference type="InterPro" id="IPR050360">
    <property type="entry name" value="MFS_Sugar_Transporters"/>
</dbReference>
<dbReference type="NCBIfam" id="TIGR00879">
    <property type="entry name" value="SP"/>
    <property type="match status" value="1"/>
</dbReference>
<dbReference type="Proteomes" id="UP000266188">
    <property type="component" value="Unassembled WGS sequence"/>
</dbReference>
<dbReference type="GO" id="GO:0005351">
    <property type="term" value="F:carbohydrate:proton symporter activity"/>
    <property type="evidence" value="ECO:0007669"/>
    <property type="project" value="TreeGrafter"/>
</dbReference>
<comment type="similarity">
    <text evidence="2 7">Belongs to the major facilitator superfamily. Sugar transporter (TC 2.A.1.1) family.</text>
</comment>
<dbReference type="InterPro" id="IPR005829">
    <property type="entry name" value="Sugar_transporter_CS"/>
</dbReference>
<dbReference type="AlphaFoldDB" id="A0A3A2Z9V2"/>
<reference evidence="11" key="1">
    <citation type="submission" date="2017-02" db="EMBL/GenBank/DDBJ databases">
        <authorList>
            <person name="Tafer H."/>
            <person name="Lopandic K."/>
        </authorList>
    </citation>
    <scope>NUCLEOTIDE SEQUENCE [LARGE SCALE GENOMIC DNA]</scope>
    <source>
        <strain evidence="11">CBS 366.77</strain>
    </source>
</reference>
<organism evidence="10 11">
    <name type="scientific">Aspergillus sclerotialis</name>
    <dbReference type="NCBI Taxonomy" id="2070753"/>
    <lineage>
        <taxon>Eukaryota</taxon>
        <taxon>Fungi</taxon>
        <taxon>Dikarya</taxon>
        <taxon>Ascomycota</taxon>
        <taxon>Pezizomycotina</taxon>
        <taxon>Eurotiomycetes</taxon>
        <taxon>Eurotiomycetidae</taxon>
        <taxon>Eurotiales</taxon>
        <taxon>Aspergillaceae</taxon>
        <taxon>Aspergillus</taxon>
        <taxon>Aspergillus subgen. Polypaecilum</taxon>
    </lineage>
</organism>
<feature type="transmembrane region" description="Helical" evidence="8">
    <location>
        <begin position="374"/>
        <end position="395"/>
    </location>
</feature>
<accession>A0A3A2Z9V2</accession>
<comment type="subcellular location">
    <subcellularLocation>
        <location evidence="1">Membrane</location>
        <topology evidence="1">Multi-pass membrane protein</topology>
    </subcellularLocation>
</comment>
<proteinExistence type="inferred from homology"/>
<comment type="caution">
    <text evidence="10">The sequence shown here is derived from an EMBL/GenBank/DDBJ whole genome shotgun (WGS) entry which is preliminary data.</text>
</comment>
<evidence type="ECO:0000259" key="9">
    <source>
        <dbReference type="PROSITE" id="PS50850"/>
    </source>
</evidence>
<keyword evidence="6 8" id="KW-0472">Membrane</keyword>
<keyword evidence="3 7" id="KW-0813">Transport</keyword>
<evidence type="ECO:0000256" key="6">
    <source>
        <dbReference type="ARBA" id="ARBA00023136"/>
    </source>
</evidence>
<sequence>MFVLEGYPLEIALTTANSAAQAWYGYDQGVVSGVLISKDFIHTFPQTKVSDIQGITASCFSLGNLVGCLIAACYGNRLGRKNTLRIGAAISAIGAILQVSATTFPQLIVGRVVNGVGNGITSSTCGVYQAESCSGNRRGKLSVIVVLHNVIFYCGATWITLACSFTKGGLQWRLPLALQLVPCIILVLMLPLVPESPRWLLMRDKNAEGADALRRYLGKGLSIHDPLVEKEFRSITGAIQIERQSQISLREVLAGHDRSGHLKRLILGCGGQFMQWLTRYTCKQFGGINALNYYFPIILTENIGQSELMARILTGCNATSYMISSGLCFWMIENFGRRSLMLSGASLQCLAYIMVAIAIALLNRAPLQWGAVSITFLFFYYAAFGCTWGMVPWVYQAEINSLAMRTQGAAAATATNWLSGFICTQFTPTGIKNIGYRFYIIFASFNLAFIIIVYFLYPETANRTLEDLDAYFDLDSGHPTIIRIGDKEAKQTARPIEAIEAEARRIEASDGIKKMGPTATHVEDVDQV</sequence>
<evidence type="ECO:0000313" key="11">
    <source>
        <dbReference type="Proteomes" id="UP000266188"/>
    </source>
</evidence>
<dbReference type="PROSITE" id="PS50850">
    <property type="entry name" value="MFS"/>
    <property type="match status" value="1"/>
</dbReference>
<dbReference type="OrthoDB" id="6339427at2759"/>
<dbReference type="EMBL" id="MVGC01000358">
    <property type="protein sequence ID" value="RJE19908.1"/>
    <property type="molecule type" value="Genomic_DNA"/>
</dbReference>
<dbReference type="SUPFAM" id="SSF103473">
    <property type="entry name" value="MFS general substrate transporter"/>
    <property type="match status" value="1"/>
</dbReference>
<feature type="transmembrane region" description="Helical" evidence="8">
    <location>
        <begin position="438"/>
        <end position="457"/>
    </location>
</feature>
<dbReference type="PANTHER" id="PTHR48022">
    <property type="entry name" value="PLASTIDIC GLUCOSE TRANSPORTER 4"/>
    <property type="match status" value="1"/>
</dbReference>
<keyword evidence="11" id="KW-1185">Reference proteome</keyword>
<evidence type="ECO:0000256" key="7">
    <source>
        <dbReference type="RuleBase" id="RU003346"/>
    </source>
</evidence>
<dbReference type="Gene3D" id="1.20.1250.20">
    <property type="entry name" value="MFS general substrate transporter like domains"/>
    <property type="match status" value="1"/>
</dbReference>
<dbReference type="PRINTS" id="PR00171">
    <property type="entry name" value="SUGRTRNSPORT"/>
</dbReference>
<evidence type="ECO:0000313" key="10">
    <source>
        <dbReference type="EMBL" id="RJE19908.1"/>
    </source>
</evidence>
<keyword evidence="4 8" id="KW-0812">Transmembrane</keyword>
<evidence type="ECO:0000256" key="4">
    <source>
        <dbReference type="ARBA" id="ARBA00022692"/>
    </source>
</evidence>
<dbReference type="Pfam" id="PF00083">
    <property type="entry name" value="Sugar_tr"/>
    <property type="match status" value="1"/>
</dbReference>
<evidence type="ECO:0000256" key="2">
    <source>
        <dbReference type="ARBA" id="ARBA00010992"/>
    </source>
</evidence>